<evidence type="ECO:0000313" key="2">
    <source>
        <dbReference type="Proteomes" id="UP000283509"/>
    </source>
</evidence>
<comment type="caution">
    <text evidence="1">The sequence shown here is derived from an EMBL/GenBank/DDBJ whole genome shotgun (WGS) entry which is preliminary data.</text>
</comment>
<protein>
    <submittedName>
        <fullName evidence="1">Uncharacterized protein</fullName>
    </submittedName>
</protein>
<dbReference type="Proteomes" id="UP000283509">
    <property type="component" value="Unassembled WGS sequence"/>
</dbReference>
<sequence>MGCGEATTTGNGGGVTITSTTMWCVWRWRAVVTVVDVNDVERGAGRLFARVDLLLATHAVVVDSEGVSGRATWCVRVWCNPAGSVTASIWASSSGLCKSARCVNPAAHSRAPDESIRMSVMCEHESLCVRLYWWCECASAVHVPCHMQSWRSSEPAKASCVQLLQFSWARPCAQGTGSGTQGQVNGQQQVVGQTPQVELGVPERGARRGGDQLELLPNVVGERGPLLGPRHVRVQLQHLVGRQPHAVLREETDALDTCSAGPLPQGAPLALPSTTYPAAATEGVSLGLRAGQMGHCNGYGYGAGRTLGTWARNRSATPRWGSWPPHAAEADHMEAKNRYWKLASHVNTGARPPASPDAPVHVHLPLTLYQLPVPYIPLRIPLEAASLWHQSIEEKKGRITFIAHFAFRMRGSAGFTTWRTRGEGGRGFSIQGLARKRNRAQKKKGRNTILE</sequence>
<dbReference type="AlphaFoldDB" id="A0A3R7SII9"/>
<gene>
    <name evidence="1" type="ORF">C7M84_019664</name>
</gene>
<keyword evidence="2" id="KW-1185">Reference proteome</keyword>
<proteinExistence type="predicted"/>
<name>A0A3R7SII9_PENVA</name>
<reference evidence="1 2" key="2">
    <citation type="submission" date="2019-01" db="EMBL/GenBank/DDBJ databases">
        <title>The decoding of complex shrimp genome reveals the adaptation for benthos swimmer, frequently molting mechanism and breeding impact on genome.</title>
        <authorList>
            <person name="Sun Y."/>
            <person name="Gao Y."/>
            <person name="Yu Y."/>
        </authorList>
    </citation>
    <scope>NUCLEOTIDE SEQUENCE [LARGE SCALE GENOMIC DNA]</scope>
    <source>
        <tissue evidence="1">Muscle</tissue>
    </source>
</reference>
<evidence type="ECO:0000313" key="1">
    <source>
        <dbReference type="EMBL" id="ROT62493.1"/>
    </source>
</evidence>
<dbReference type="EMBL" id="QCYY01003664">
    <property type="protein sequence ID" value="ROT62493.1"/>
    <property type="molecule type" value="Genomic_DNA"/>
</dbReference>
<reference evidence="1 2" key="1">
    <citation type="submission" date="2018-04" db="EMBL/GenBank/DDBJ databases">
        <authorList>
            <person name="Zhang X."/>
            <person name="Yuan J."/>
            <person name="Li F."/>
            <person name="Xiang J."/>
        </authorList>
    </citation>
    <scope>NUCLEOTIDE SEQUENCE [LARGE SCALE GENOMIC DNA]</scope>
    <source>
        <tissue evidence="1">Muscle</tissue>
    </source>
</reference>
<accession>A0A3R7SII9</accession>
<organism evidence="1 2">
    <name type="scientific">Penaeus vannamei</name>
    <name type="common">Whiteleg shrimp</name>
    <name type="synonym">Litopenaeus vannamei</name>
    <dbReference type="NCBI Taxonomy" id="6689"/>
    <lineage>
        <taxon>Eukaryota</taxon>
        <taxon>Metazoa</taxon>
        <taxon>Ecdysozoa</taxon>
        <taxon>Arthropoda</taxon>
        <taxon>Crustacea</taxon>
        <taxon>Multicrustacea</taxon>
        <taxon>Malacostraca</taxon>
        <taxon>Eumalacostraca</taxon>
        <taxon>Eucarida</taxon>
        <taxon>Decapoda</taxon>
        <taxon>Dendrobranchiata</taxon>
        <taxon>Penaeoidea</taxon>
        <taxon>Penaeidae</taxon>
        <taxon>Penaeus</taxon>
    </lineage>
</organism>